<proteinExistence type="inferred from homology"/>
<gene>
    <name evidence="2" type="ORF">MAXJ12_06420</name>
</gene>
<dbReference type="PROSITE" id="PS01125">
    <property type="entry name" value="ROK"/>
    <property type="match status" value="1"/>
</dbReference>
<dbReference type="Proteomes" id="UP000003250">
    <property type="component" value="Unassembled WGS sequence"/>
</dbReference>
<dbReference type="PATRIC" id="fig|1107882.3.peg.1256"/>
<evidence type="ECO:0000256" key="1">
    <source>
        <dbReference type="ARBA" id="ARBA00006479"/>
    </source>
</evidence>
<dbReference type="SUPFAM" id="SSF46785">
    <property type="entry name" value="Winged helix' DNA-binding domain"/>
    <property type="match status" value="1"/>
</dbReference>
<protein>
    <submittedName>
        <fullName evidence="2">Xyl repressor</fullName>
    </submittedName>
</protein>
<evidence type="ECO:0000313" key="2">
    <source>
        <dbReference type="EMBL" id="EHK58134.1"/>
    </source>
</evidence>
<dbReference type="InterPro" id="IPR036390">
    <property type="entry name" value="WH_DNA-bd_sf"/>
</dbReference>
<dbReference type="PANTHER" id="PTHR18964">
    <property type="entry name" value="ROK (REPRESSOR, ORF, KINASE) FAMILY"/>
    <property type="match status" value="1"/>
</dbReference>
<evidence type="ECO:0000313" key="3">
    <source>
        <dbReference type="Proteomes" id="UP000003250"/>
    </source>
</evidence>
<dbReference type="InterPro" id="IPR000600">
    <property type="entry name" value="ROK"/>
</dbReference>
<dbReference type="OrthoDB" id="9810372at2"/>
<dbReference type="PANTHER" id="PTHR18964:SF173">
    <property type="entry name" value="GLUCOKINASE"/>
    <property type="match status" value="1"/>
</dbReference>
<comment type="similarity">
    <text evidence="1">Belongs to the ROK (NagC/XylR) family.</text>
</comment>
<name>H0HMC0_9HYPH</name>
<dbReference type="Pfam" id="PF00480">
    <property type="entry name" value="ROK"/>
    <property type="match status" value="1"/>
</dbReference>
<dbReference type="Gene3D" id="1.10.10.10">
    <property type="entry name" value="Winged helix-like DNA-binding domain superfamily/Winged helix DNA-binding domain"/>
    <property type="match status" value="1"/>
</dbReference>
<reference evidence="2 3" key="1">
    <citation type="journal article" date="2012" name="J. Bacteriol.">
        <title>Draft Genome Sequence of Mesorhizobium alhagi CCNWXJ12-2T, a Novel Salt-Resistant Species Isolated from the Desert of Northwestern China.</title>
        <authorList>
            <person name="Zhou M."/>
            <person name="Chen W."/>
            <person name="Chen H."/>
            <person name="Wei G."/>
        </authorList>
    </citation>
    <scope>NUCLEOTIDE SEQUENCE [LARGE SCALE GENOMIC DNA]</scope>
    <source>
        <strain evidence="2 3">CCNWXJ12-2</strain>
    </source>
</reference>
<dbReference type="InterPro" id="IPR036388">
    <property type="entry name" value="WH-like_DNA-bd_sf"/>
</dbReference>
<dbReference type="Gene3D" id="3.30.420.40">
    <property type="match status" value="2"/>
</dbReference>
<sequence>MSVGIRHDDLRKRNRAMVITGVRRAFQPSRTEIARATGLSHSTISAISSDLIEEGILAETKGGEAVLLKRGRPQVALALKPEAAAVVTIVLALNFLSVAVVDYAGQTVTSEQRKLSTLTLPEEELIGECLAMVRRRLGEASGRRIMRMVLAVQGTTDAGRRTMLWSPITPHSGIAFADRLEGAFGIPVTVENDCNMIAEALKWRDPERYRDNFIAILLSHGIGMGLVLKGELFTGTQSSGGEFGHMIHRPDGALCRCGRRGCVEAYAGNYAIWRAARQSSEDEEPVADISDADMKALAAAARVKDGPEREAFRRAGEAIGFGLGSLFALIDPAPVAVVGIGAAAFDLIEPHLREAIARTAGGQHSGAISFAVEPDEVPLIREGCAMRALTFIDQEIFAAGASDEAPAKKITPVEAYSSRMA</sequence>
<dbReference type="AlphaFoldDB" id="H0HMC0"/>
<organism evidence="2 3">
    <name type="scientific">Mesorhizobium alhagi CCNWXJ12-2</name>
    <dbReference type="NCBI Taxonomy" id="1107882"/>
    <lineage>
        <taxon>Bacteria</taxon>
        <taxon>Pseudomonadati</taxon>
        <taxon>Pseudomonadota</taxon>
        <taxon>Alphaproteobacteria</taxon>
        <taxon>Hyphomicrobiales</taxon>
        <taxon>Phyllobacteriaceae</taxon>
        <taxon>Allomesorhizobium</taxon>
    </lineage>
</organism>
<dbReference type="InterPro" id="IPR043129">
    <property type="entry name" value="ATPase_NBD"/>
</dbReference>
<dbReference type="EMBL" id="AHAM01000041">
    <property type="protein sequence ID" value="EHK58134.1"/>
    <property type="molecule type" value="Genomic_DNA"/>
</dbReference>
<accession>H0HMC0</accession>
<dbReference type="RefSeq" id="WP_008834932.1">
    <property type="nucleotide sequence ID" value="NZ_AHAM01000041.1"/>
</dbReference>
<keyword evidence="3" id="KW-1185">Reference proteome</keyword>
<dbReference type="SUPFAM" id="SSF53067">
    <property type="entry name" value="Actin-like ATPase domain"/>
    <property type="match status" value="1"/>
</dbReference>
<dbReference type="InterPro" id="IPR049874">
    <property type="entry name" value="ROK_cs"/>
</dbReference>